<dbReference type="EMBL" id="CM041547">
    <property type="protein sequence ID" value="KAI3359275.1"/>
    <property type="molecule type" value="Genomic_DNA"/>
</dbReference>
<name>A0ACB8VUZ6_9TELE</name>
<reference evidence="1" key="1">
    <citation type="submission" date="2022-04" db="EMBL/GenBank/DDBJ databases">
        <title>Jade perch genome.</title>
        <authorList>
            <person name="Chao B."/>
        </authorList>
    </citation>
    <scope>NUCLEOTIDE SEQUENCE</scope>
    <source>
        <strain evidence="1">CB-2022</strain>
    </source>
</reference>
<comment type="caution">
    <text evidence="1">The sequence shown here is derived from an EMBL/GenBank/DDBJ whole genome shotgun (WGS) entry which is preliminary data.</text>
</comment>
<keyword evidence="2" id="KW-1185">Reference proteome</keyword>
<accession>A0ACB8VUZ6</accession>
<gene>
    <name evidence="1" type="ORF">L3Q82_002785</name>
</gene>
<sequence>MSLGHSGKESGAELSTDHHLVVSWLRWQRRKLDRPGRPKHIVRVCWGTSGRALCQGGLQLPPLRKSFSQIPREAGDIESEWTYVLLPPLSTREGLKLWTQGLWCLSWWQSPNPVVDTGSKGCRQAEEGVLSDHVGLWDSWTQLTGTGRPSKPQPRDGPGGKNSGLGGVRVLEGLWEFAQPVHMCFVDLEKAFDRVPRGILWGSAPRVWGPGAFAKGCSVSVRPEQELGSHCRQCSQGPEGVRFGNHRISSLLFADDVVLLASSSQDLQHVLERFAAECEAAGMRISTSKSEAMVLDRKRVACPLRGGVPGVSHREEALGKTQDTLERLCLSAGLGTPRDPPEELEEVSGVLMTCSPPGWLANLKGFTTMLTVVDRFSKMAHFIPLPKLPTAKETAQVMIQQVFCTHGLPKDIVSERATSRGPTVFPLMQCGSGAADTVTLGCLATGFTPPSLTYAWTKSGTALPDFIQYPAVQKDDSYTGVSQIRVRRQDWEKEAIIECTVTHAAGTDTCNFTKPVDIYMTPTLKVLAPSDEQSEASFSCFAKDFSPNHFKIKWLKNDVEISENFGWTPDTKVTCEFEGRGENSPYSMNSSVTNTIEPGPCDGCREADVDVKITGPKMEDLFLKQRPVIVCEVKVNKPHVERIYWEYQNGNGVARASRNDTKGVGSFSLPLEIEYDEWNQGVKFNCIVEHSEWIEPLKTLYERNIDQGALIITNPLWKEIEDDNMGSTALTFILLSVITLLFTIGTTAFKNCGLSLKTSLYTLSGRVISGPHQSDSSKPDHHNLSVNWQQYDQDINIPRIDRKLRSVKTFSLSSEIEPTLKQWTDGSGFTCKSIHNGREFKKISICQTTVTYSKPTATLLQGSGELVCLVFDFSPGSINITWILEHTKELLDYNTSEPQRGPNGKFSIRSHLHLAQGIWLPGEVLTCRVTHADTTLSLNITKPDISEDCHFFDAIMHADVSQEIEVESWYMAFTFVLLFLISVVYGVTVTVIKSPGILYRPRWLCYRRVAHTEWLPGARKSGARERCCCFSFFCLFEPELPASTPQRAGGGGGVDKRAAPQHGYLIRTGTPAGMRSEPRGELGRTMAQTLQMAIPNFGNNVLECLNEQRLQGLYCDVSVVVKGHAFKAHRAVLAASSSYFRDLFSSSSNSGGGSNSEASPTVVELPSAVQPQSFQQILSFCYTGRLSMTVGDQFLLMYTAGFLQIQQIMEKGTEFFLKVSSPSCDSQGLHAEEAPPSEPQSPVTQTSNSAARPASCLTPLSLVSRVKTEQPASQPEAATPYSVVCTPVAKRLWEGGSSRDGGGAGSGGGGGARKAARYSQEAVRGSAIQSPGALGLAVGMGATATGLAGMVAGGGLSGSAGTNGSSAAGLGMSEGASPGTLSTYASDSPISYHDDEEEEEGTDDCAEEQYRQICNMYTMYSMLNMGAAASGERVEALPDHTETRGRMRGRDLTCLPAELIAQIGNRCHPKLYEEGDPAEKLELVSGTSVYISRAQLMNCHVSAGTRHKVLLRRLLAAFFDRNTLANSCGTGIRSSTNDPSRKPLDNRVLHAVKFYCQNFATSFKESEMNAIAADMCTNARRVVRKSWIPKLKLLMAESDAYTAFLPDGVKMEDDTLAADPAFDPTSLEPTGGAGMESGGSSVMCPYPDGTGQIKIATLVQPVVAGLFANSRAGGRGSARVTPTE</sequence>
<evidence type="ECO:0000313" key="2">
    <source>
        <dbReference type="Proteomes" id="UP000831701"/>
    </source>
</evidence>
<dbReference type="Proteomes" id="UP000831701">
    <property type="component" value="Chromosome 17"/>
</dbReference>
<protein>
    <submittedName>
        <fullName evidence="1">Uncharacterized protein</fullName>
    </submittedName>
</protein>
<evidence type="ECO:0000313" key="1">
    <source>
        <dbReference type="EMBL" id="KAI3359275.1"/>
    </source>
</evidence>
<proteinExistence type="predicted"/>
<organism evidence="1 2">
    <name type="scientific">Scortum barcoo</name>
    <name type="common">barcoo grunter</name>
    <dbReference type="NCBI Taxonomy" id="214431"/>
    <lineage>
        <taxon>Eukaryota</taxon>
        <taxon>Metazoa</taxon>
        <taxon>Chordata</taxon>
        <taxon>Craniata</taxon>
        <taxon>Vertebrata</taxon>
        <taxon>Euteleostomi</taxon>
        <taxon>Actinopterygii</taxon>
        <taxon>Neopterygii</taxon>
        <taxon>Teleostei</taxon>
        <taxon>Neoteleostei</taxon>
        <taxon>Acanthomorphata</taxon>
        <taxon>Eupercaria</taxon>
        <taxon>Centrarchiformes</taxon>
        <taxon>Terapontoidei</taxon>
        <taxon>Terapontidae</taxon>
        <taxon>Scortum</taxon>
    </lineage>
</organism>